<dbReference type="Gene3D" id="1.10.45.10">
    <property type="entry name" value="Vanillyl-alcohol Oxidase, Chain A, domain 4"/>
    <property type="match status" value="1"/>
</dbReference>
<dbReference type="Gene3D" id="3.30.43.10">
    <property type="entry name" value="Uridine Diphospho-n-acetylenolpyruvylglucosamine Reductase, domain 2"/>
    <property type="match status" value="1"/>
</dbReference>
<dbReference type="InterPro" id="IPR051264">
    <property type="entry name" value="FAD-oxidored/transferase_4"/>
</dbReference>
<evidence type="ECO:0000256" key="3">
    <source>
        <dbReference type="ARBA" id="ARBA00022630"/>
    </source>
</evidence>
<comment type="similarity">
    <text evidence="2">Belongs to the FAD-binding oxidoreductase/transferase type 4 family.</text>
</comment>
<dbReference type="PATRIC" id="fig|298794.3.peg.2663"/>
<evidence type="ECO:0000256" key="1">
    <source>
        <dbReference type="ARBA" id="ARBA00001974"/>
    </source>
</evidence>
<dbReference type="InterPro" id="IPR016166">
    <property type="entry name" value="FAD-bd_PCMH"/>
</dbReference>
<dbReference type="InterPro" id="IPR016169">
    <property type="entry name" value="FAD-bd_PCMH_sub2"/>
</dbReference>
<feature type="domain" description="FAD-binding PCMH-type" evidence="5">
    <location>
        <begin position="50"/>
        <end position="231"/>
    </location>
</feature>
<evidence type="ECO:0000313" key="6">
    <source>
        <dbReference type="EMBL" id="KMO31777.1"/>
    </source>
</evidence>
<dbReference type="Gene3D" id="3.30.465.10">
    <property type="match status" value="1"/>
</dbReference>
<evidence type="ECO:0000256" key="4">
    <source>
        <dbReference type="ARBA" id="ARBA00022827"/>
    </source>
</evidence>
<dbReference type="Proteomes" id="UP000035955">
    <property type="component" value="Unassembled WGS sequence"/>
</dbReference>
<dbReference type="EMBL" id="LABY01000187">
    <property type="protein sequence ID" value="KMO31777.1"/>
    <property type="molecule type" value="Genomic_DNA"/>
</dbReference>
<dbReference type="SUPFAM" id="SSF55103">
    <property type="entry name" value="FAD-linked oxidases, C-terminal domain"/>
    <property type="match status" value="1"/>
</dbReference>
<evidence type="ECO:0000313" key="7">
    <source>
        <dbReference type="Proteomes" id="UP000035955"/>
    </source>
</evidence>
<comment type="cofactor">
    <cofactor evidence="1">
        <name>FAD</name>
        <dbReference type="ChEBI" id="CHEBI:57692"/>
    </cofactor>
</comment>
<dbReference type="OrthoDB" id="9809290at2"/>
<dbReference type="SUPFAM" id="SSF56176">
    <property type="entry name" value="FAD-binding/transporter-associated domain-like"/>
    <property type="match status" value="1"/>
</dbReference>
<dbReference type="Gene3D" id="3.30.70.2740">
    <property type="match status" value="1"/>
</dbReference>
<accession>A0A0J6SDJ2</accession>
<comment type="caution">
    <text evidence="6">The sequence shown here is derived from an EMBL/GenBank/DDBJ whole genome shotgun (WGS) entry which is preliminary data.</text>
</comment>
<dbReference type="InterPro" id="IPR006094">
    <property type="entry name" value="Oxid_FAD_bind_N"/>
</dbReference>
<organism evidence="6 7">
    <name type="scientific">Methylobacterium variabile</name>
    <dbReference type="NCBI Taxonomy" id="298794"/>
    <lineage>
        <taxon>Bacteria</taxon>
        <taxon>Pseudomonadati</taxon>
        <taxon>Pseudomonadota</taxon>
        <taxon>Alphaproteobacteria</taxon>
        <taxon>Hyphomicrobiales</taxon>
        <taxon>Methylobacteriaceae</taxon>
        <taxon>Methylobacterium</taxon>
    </lineage>
</organism>
<dbReference type="PROSITE" id="PS51387">
    <property type="entry name" value="FAD_PCMH"/>
    <property type="match status" value="1"/>
</dbReference>
<dbReference type="Pfam" id="PF02913">
    <property type="entry name" value="FAD-oxidase_C"/>
    <property type="match status" value="1"/>
</dbReference>
<dbReference type="InterPro" id="IPR016164">
    <property type="entry name" value="FAD-linked_Oxase-like_C"/>
</dbReference>
<dbReference type="InterPro" id="IPR016171">
    <property type="entry name" value="Vanillyl_alc_oxidase_C-sub2"/>
</dbReference>
<dbReference type="FunFam" id="1.10.45.10:FF:000001">
    <property type="entry name" value="D-lactate dehydrogenase mitochondrial"/>
    <property type="match status" value="1"/>
</dbReference>
<dbReference type="PANTHER" id="PTHR43716:SF2">
    <property type="entry name" value="BLL6224 PROTEIN"/>
    <property type="match status" value="1"/>
</dbReference>
<keyword evidence="4" id="KW-0274">FAD</keyword>
<dbReference type="GO" id="GO:0003824">
    <property type="term" value="F:catalytic activity"/>
    <property type="evidence" value="ECO:0007669"/>
    <property type="project" value="InterPro"/>
</dbReference>
<reference evidence="6 7" key="1">
    <citation type="submission" date="2015-03" db="EMBL/GenBank/DDBJ databases">
        <title>Genome sequencing of Methylobacterium variabile DSM 16961.</title>
        <authorList>
            <person name="Chaudhry V."/>
            <person name="Patil P.B."/>
        </authorList>
    </citation>
    <scope>NUCLEOTIDE SEQUENCE [LARGE SCALE GENOMIC DNA]</scope>
    <source>
        <strain evidence="6 7">DSM 16961</strain>
    </source>
</reference>
<sequence length="475" mass="49174">MIQTVRNAAVTRSPTTQSLIDRLGQRLGPAGLITAEADMEPFAIDWRRLFPGRPACVVRPASTAEVADVVRLCREAGAALVPQGGNTGLAGGAVPDASGAQVVLSLARMSAVRGLDPVGMTLTAEAGCVLKVAQDAAEAAGRLLPVSFAAEGSALVGGVVATNAGGINVVRYGMTRGLVLGLEVVLADGSVVDGLRALRKDNAGYDWKQLFIGTEGTLGIVTAAVLRLVARPRHTATALLAVPDPAAALRLFTLAQEEIGDSIQAFELISGTSLGLVEKHAGLRSPVGAAGWSVLIEAASSLSGLREAMEGVLGTALEREDALDGVLAESGRQAAELWALREHVTECEAREGKSVKHDVSVPITAIPDFLDEAGRVLAAGAPGTRVNAFGHMGDGNIHYNVLIGPDHSSEAINALVHGVVDRYGGSISAEHGIGQYRVAELARHRHPDEMALARRIKAALDPEGLLNPGKVLARG</sequence>
<evidence type="ECO:0000259" key="5">
    <source>
        <dbReference type="PROSITE" id="PS51387"/>
    </source>
</evidence>
<dbReference type="Pfam" id="PF01565">
    <property type="entry name" value="FAD_binding_4"/>
    <property type="match status" value="1"/>
</dbReference>
<proteinExistence type="inferred from homology"/>
<dbReference type="GO" id="GO:0071949">
    <property type="term" value="F:FAD binding"/>
    <property type="evidence" value="ECO:0007669"/>
    <property type="project" value="InterPro"/>
</dbReference>
<gene>
    <name evidence="6" type="ORF">VQ02_25390</name>
</gene>
<keyword evidence="3" id="KW-0285">Flavoprotein</keyword>
<keyword evidence="7" id="KW-1185">Reference proteome</keyword>
<dbReference type="GO" id="GO:0022904">
    <property type="term" value="P:respiratory electron transport chain"/>
    <property type="evidence" value="ECO:0007669"/>
    <property type="project" value="TreeGrafter"/>
</dbReference>
<dbReference type="InterPro" id="IPR004113">
    <property type="entry name" value="FAD-bd_oxidored_4_C"/>
</dbReference>
<dbReference type="AlphaFoldDB" id="A0A0J6SDJ2"/>
<dbReference type="Gene3D" id="3.30.70.2190">
    <property type="match status" value="1"/>
</dbReference>
<protein>
    <submittedName>
        <fullName evidence="6">2-hydroxyacid dehydrogenase</fullName>
    </submittedName>
</protein>
<name>A0A0J6SDJ2_9HYPH</name>
<evidence type="ECO:0000256" key="2">
    <source>
        <dbReference type="ARBA" id="ARBA00008000"/>
    </source>
</evidence>
<dbReference type="InterPro" id="IPR036318">
    <property type="entry name" value="FAD-bd_PCMH-like_sf"/>
</dbReference>
<dbReference type="InterPro" id="IPR016167">
    <property type="entry name" value="FAD-bd_PCMH_sub1"/>
</dbReference>
<dbReference type="PANTHER" id="PTHR43716">
    <property type="entry name" value="D-2-HYDROXYGLUTARATE DEHYDROGENASE, MITOCHONDRIAL"/>
    <property type="match status" value="1"/>
</dbReference>